<keyword evidence="4" id="KW-1185">Reference proteome</keyword>
<dbReference type="GO" id="GO:0051260">
    <property type="term" value="P:protein homooligomerization"/>
    <property type="evidence" value="ECO:0007669"/>
    <property type="project" value="InterPro"/>
</dbReference>
<dbReference type="InterPro" id="IPR015943">
    <property type="entry name" value="WD40/YVTN_repeat-like_dom_sf"/>
</dbReference>
<accession>A0AAV5I8D4</accession>
<proteinExistence type="predicted"/>
<evidence type="ECO:0000313" key="4">
    <source>
        <dbReference type="Proteomes" id="UP001054252"/>
    </source>
</evidence>
<reference evidence="3 4" key="1">
    <citation type="journal article" date="2021" name="Commun. Biol.">
        <title>The genome of Shorea leprosula (Dipterocarpaceae) highlights the ecological relevance of drought in aseasonal tropical rainforests.</title>
        <authorList>
            <person name="Ng K.K.S."/>
            <person name="Kobayashi M.J."/>
            <person name="Fawcett J.A."/>
            <person name="Hatakeyama M."/>
            <person name="Paape T."/>
            <person name="Ng C.H."/>
            <person name="Ang C.C."/>
            <person name="Tnah L.H."/>
            <person name="Lee C.T."/>
            <person name="Nishiyama T."/>
            <person name="Sese J."/>
            <person name="O'Brien M.J."/>
            <person name="Copetti D."/>
            <person name="Mohd Noor M.I."/>
            <person name="Ong R.C."/>
            <person name="Putra M."/>
            <person name="Sireger I.Z."/>
            <person name="Indrioko S."/>
            <person name="Kosugi Y."/>
            <person name="Izuno A."/>
            <person name="Isagi Y."/>
            <person name="Lee S.L."/>
            <person name="Shimizu K.K."/>
        </authorList>
    </citation>
    <scope>NUCLEOTIDE SEQUENCE [LARGE SCALE GENOMIC DNA]</scope>
    <source>
        <strain evidence="3">214</strain>
    </source>
</reference>
<dbReference type="Gene3D" id="3.30.710.10">
    <property type="entry name" value="Potassium Channel Kv1.1, Chain A"/>
    <property type="match status" value="1"/>
</dbReference>
<name>A0AAV5I8D4_9ROSI</name>
<dbReference type="SUPFAM" id="SSF50969">
    <property type="entry name" value="YVTN repeat-like/Quinoprotein amine dehydrogenase"/>
    <property type="match status" value="1"/>
</dbReference>
<dbReference type="InterPro" id="IPR011333">
    <property type="entry name" value="SKP1/BTB/POZ_sf"/>
</dbReference>
<dbReference type="InterPro" id="IPR000210">
    <property type="entry name" value="BTB/POZ_dom"/>
</dbReference>
<dbReference type="SUPFAM" id="SSF54695">
    <property type="entry name" value="POZ domain"/>
    <property type="match status" value="1"/>
</dbReference>
<dbReference type="CDD" id="cd18316">
    <property type="entry name" value="BTB_POZ_KCTD-like"/>
    <property type="match status" value="1"/>
</dbReference>
<dbReference type="Proteomes" id="UP001054252">
    <property type="component" value="Unassembled WGS sequence"/>
</dbReference>
<dbReference type="PANTHER" id="PTHR11145">
    <property type="entry name" value="BTB/POZ DOMAIN-CONTAINING ADAPTER FOR CUL3-MEDIATED RHOA DEGRADATION PROTEIN FAMILY MEMBER"/>
    <property type="match status" value="1"/>
</dbReference>
<evidence type="ECO:0000259" key="2">
    <source>
        <dbReference type="SMART" id="SM00225"/>
    </source>
</evidence>
<sequence length="471" mass="51280">MPSFTTDKMIGTQTASESNNDVVSINVGGQIFQTTKQTLIMAGPDSLLSQLAESTCPFVDRDPEFFSLLLSFLRTGTLPSKVKDFDIYDLIEESRFYGVESLLIESITNPSQFDGFALQKSLVLPLNGRDSPSAIATTSSGSVHVAHGSKITSFDWSLRRKWTILTQFTAIDSLLAISPKLAAAGATDFSGLQILDLENGNVKEVLNWENVTKSSSTVQAIGASSEFLFTSFESGRRNSNSIMVYDINTLKPVTEIGHYEIYGADIDSAIPATKLSWVSNHRLVMAAGSHSGLSGVMGNIKFWDIRSGNVVFELKEKVNCFADVCVSDNLNSIFKVGVNSGEVFYADFRILGGGDSDDSGNSSDIWVCLGDGRKIVNGKKEGSGCKIESHGNQVFCSKGGDIELWSEVVMGSHRTSGNRLDERVFRKNTMGRVKDMVGLKITNLAFGGNRMFLTRKDQQAVEVWQGAVRGI</sequence>
<dbReference type="EMBL" id="BPVZ01000009">
    <property type="protein sequence ID" value="GKU95247.1"/>
    <property type="molecule type" value="Genomic_DNA"/>
</dbReference>
<dbReference type="PANTHER" id="PTHR11145:SF23">
    <property type="entry name" value="PROTEIN BINDING PROTEIN"/>
    <property type="match status" value="1"/>
</dbReference>
<dbReference type="SMART" id="SM00225">
    <property type="entry name" value="BTB"/>
    <property type="match status" value="1"/>
</dbReference>
<dbReference type="InterPro" id="IPR003131">
    <property type="entry name" value="T1-type_BTB"/>
</dbReference>
<dbReference type="Pfam" id="PF25279">
    <property type="entry name" value="Beta_prop_At2g24240"/>
    <property type="match status" value="1"/>
</dbReference>
<gene>
    <name evidence="3" type="ORF">SLEP1_g8628</name>
</gene>
<dbReference type="Gene3D" id="2.130.10.10">
    <property type="entry name" value="YVTN repeat-like/Quinoprotein amine dehydrogenase"/>
    <property type="match status" value="1"/>
</dbReference>
<dbReference type="InterPro" id="IPR045068">
    <property type="entry name" value="BACURD1-3"/>
</dbReference>
<dbReference type="AlphaFoldDB" id="A0AAV5I8D4"/>
<dbReference type="InterPro" id="IPR057441">
    <property type="entry name" value="Beta_prop_At2g24240"/>
</dbReference>
<dbReference type="InterPro" id="IPR011044">
    <property type="entry name" value="Quino_amine_DH_bsu"/>
</dbReference>
<organism evidence="3 4">
    <name type="scientific">Rubroshorea leprosula</name>
    <dbReference type="NCBI Taxonomy" id="152421"/>
    <lineage>
        <taxon>Eukaryota</taxon>
        <taxon>Viridiplantae</taxon>
        <taxon>Streptophyta</taxon>
        <taxon>Embryophyta</taxon>
        <taxon>Tracheophyta</taxon>
        <taxon>Spermatophyta</taxon>
        <taxon>Magnoliopsida</taxon>
        <taxon>eudicotyledons</taxon>
        <taxon>Gunneridae</taxon>
        <taxon>Pentapetalae</taxon>
        <taxon>rosids</taxon>
        <taxon>malvids</taxon>
        <taxon>Malvales</taxon>
        <taxon>Dipterocarpaceae</taxon>
        <taxon>Rubroshorea</taxon>
    </lineage>
</organism>
<feature type="domain" description="BTB" evidence="2">
    <location>
        <begin position="21"/>
        <end position="114"/>
    </location>
</feature>
<evidence type="ECO:0000313" key="3">
    <source>
        <dbReference type="EMBL" id="GKU95247.1"/>
    </source>
</evidence>
<evidence type="ECO:0000256" key="1">
    <source>
        <dbReference type="ARBA" id="ARBA00004906"/>
    </source>
</evidence>
<protein>
    <recommendedName>
        <fullName evidence="2">BTB domain-containing protein</fullName>
    </recommendedName>
</protein>
<comment type="pathway">
    <text evidence="1">Protein modification; protein ubiquitination.</text>
</comment>
<comment type="caution">
    <text evidence="3">The sequence shown here is derived from an EMBL/GenBank/DDBJ whole genome shotgun (WGS) entry which is preliminary data.</text>
</comment>
<dbReference type="Pfam" id="PF02214">
    <property type="entry name" value="BTB_2"/>
    <property type="match status" value="1"/>
</dbReference>